<keyword evidence="4 11" id="KW-0812">Transmembrane</keyword>
<dbReference type="GO" id="GO:0005801">
    <property type="term" value="C:cis-Golgi network"/>
    <property type="evidence" value="ECO:0007669"/>
    <property type="project" value="InterPro"/>
</dbReference>
<feature type="region of interest" description="Disordered" evidence="10">
    <location>
        <begin position="30"/>
        <end position="49"/>
    </location>
</feature>
<evidence type="ECO:0000256" key="1">
    <source>
        <dbReference type="ARBA" id="ARBA00004409"/>
    </source>
</evidence>
<accession>A0A0D2IEV8</accession>
<dbReference type="GO" id="GO:0031201">
    <property type="term" value="C:SNARE complex"/>
    <property type="evidence" value="ECO:0007669"/>
    <property type="project" value="TreeGrafter"/>
</dbReference>
<dbReference type="RefSeq" id="XP_016629749.1">
    <property type="nucleotide sequence ID" value="XM_016779242.1"/>
</dbReference>
<evidence type="ECO:0000256" key="2">
    <source>
        <dbReference type="ARBA" id="ARBA00008473"/>
    </source>
</evidence>
<dbReference type="VEuPathDB" id="FungiDB:Z520_08746"/>
<evidence type="ECO:0000256" key="3">
    <source>
        <dbReference type="ARBA" id="ARBA00022448"/>
    </source>
</evidence>
<comment type="subunit">
    <text evidence="9">Component of several multiprotein Golgi SNARE complexes.</text>
</comment>
<evidence type="ECO:0000256" key="5">
    <source>
        <dbReference type="ARBA" id="ARBA00022927"/>
    </source>
</evidence>
<dbReference type="GO" id="GO:0005797">
    <property type="term" value="C:Golgi medial cisterna"/>
    <property type="evidence" value="ECO:0007669"/>
    <property type="project" value="TreeGrafter"/>
</dbReference>
<evidence type="ECO:0000256" key="7">
    <source>
        <dbReference type="ARBA" id="ARBA00023034"/>
    </source>
</evidence>
<evidence type="ECO:0000256" key="4">
    <source>
        <dbReference type="ARBA" id="ARBA00022692"/>
    </source>
</evidence>
<dbReference type="PANTHER" id="PTHR21094">
    <property type="entry name" value="GOS-28 SNARE- RELATED"/>
    <property type="match status" value="1"/>
</dbReference>
<dbReference type="GO" id="GO:0015031">
    <property type="term" value="P:protein transport"/>
    <property type="evidence" value="ECO:0007669"/>
    <property type="project" value="UniProtKB-KW"/>
</dbReference>
<evidence type="ECO:0000256" key="9">
    <source>
        <dbReference type="PIRNR" id="PIRNR027109"/>
    </source>
</evidence>
<dbReference type="Proteomes" id="UP000053411">
    <property type="component" value="Unassembled WGS sequence"/>
</dbReference>
<dbReference type="GO" id="GO:0000139">
    <property type="term" value="C:Golgi membrane"/>
    <property type="evidence" value="ECO:0007669"/>
    <property type="project" value="UniProtKB-SubCell"/>
</dbReference>
<evidence type="ECO:0000256" key="11">
    <source>
        <dbReference type="SAM" id="Phobius"/>
    </source>
</evidence>
<name>A0A0D2IEV8_9EURO</name>
<dbReference type="EMBL" id="KN848081">
    <property type="protein sequence ID" value="KIX95626.1"/>
    <property type="molecule type" value="Genomic_DNA"/>
</dbReference>
<proteinExistence type="inferred from homology"/>
<comment type="similarity">
    <text evidence="2 9">Belongs to the GOSR1 family.</text>
</comment>
<dbReference type="GeneID" id="27714492"/>
<keyword evidence="8 9" id="KW-0472">Membrane</keyword>
<dbReference type="PANTHER" id="PTHR21094:SF2">
    <property type="entry name" value="GOLGI SNAP RECEPTOR COMPLEX MEMBER 1"/>
    <property type="match status" value="1"/>
</dbReference>
<dbReference type="GO" id="GO:0048219">
    <property type="term" value="P:inter-Golgi cisterna vesicle-mediated transport"/>
    <property type="evidence" value="ECO:0007669"/>
    <property type="project" value="TreeGrafter"/>
</dbReference>
<feature type="transmembrane region" description="Helical" evidence="11">
    <location>
        <begin position="207"/>
        <end position="224"/>
    </location>
</feature>
<dbReference type="Pfam" id="PF12352">
    <property type="entry name" value="V-SNARE_C"/>
    <property type="match status" value="1"/>
</dbReference>
<evidence type="ECO:0000256" key="6">
    <source>
        <dbReference type="ARBA" id="ARBA00022989"/>
    </source>
</evidence>
<dbReference type="STRING" id="1442371.A0A0D2IEV8"/>
<protein>
    <recommendedName>
        <fullName evidence="9">Golgi SNAP receptor complex member 1</fullName>
    </recommendedName>
</protein>
<comment type="subcellular location">
    <subcellularLocation>
        <location evidence="1">Golgi apparatus membrane</location>
        <topology evidence="1">Single-pass type IV membrane protein</topology>
    </subcellularLocation>
</comment>
<organism evidence="12 13">
    <name type="scientific">Fonsecaea multimorphosa CBS 102226</name>
    <dbReference type="NCBI Taxonomy" id="1442371"/>
    <lineage>
        <taxon>Eukaryota</taxon>
        <taxon>Fungi</taxon>
        <taxon>Dikarya</taxon>
        <taxon>Ascomycota</taxon>
        <taxon>Pezizomycotina</taxon>
        <taxon>Eurotiomycetes</taxon>
        <taxon>Chaetothyriomycetidae</taxon>
        <taxon>Chaetothyriales</taxon>
        <taxon>Herpotrichiellaceae</taxon>
        <taxon>Fonsecaea</taxon>
    </lineage>
</organism>
<keyword evidence="9" id="KW-0931">ER-Golgi transport</keyword>
<keyword evidence="6 11" id="KW-1133">Transmembrane helix</keyword>
<dbReference type="GO" id="GO:0006888">
    <property type="term" value="P:endoplasmic reticulum to Golgi vesicle-mediated transport"/>
    <property type="evidence" value="ECO:0007669"/>
    <property type="project" value="InterPro"/>
</dbReference>
<dbReference type="OrthoDB" id="422156at2759"/>
<dbReference type="GO" id="GO:0006906">
    <property type="term" value="P:vesicle fusion"/>
    <property type="evidence" value="ECO:0007669"/>
    <property type="project" value="TreeGrafter"/>
</dbReference>
<evidence type="ECO:0000256" key="10">
    <source>
        <dbReference type="SAM" id="MobiDB-lite"/>
    </source>
</evidence>
<dbReference type="AlphaFoldDB" id="A0A0D2IEV8"/>
<keyword evidence="13" id="KW-1185">Reference proteome</keyword>
<evidence type="ECO:0000256" key="8">
    <source>
        <dbReference type="ARBA" id="ARBA00023136"/>
    </source>
</evidence>
<reference evidence="12 13" key="1">
    <citation type="submission" date="2015-01" db="EMBL/GenBank/DDBJ databases">
        <title>The Genome Sequence of Fonsecaea multimorphosa CBS 102226.</title>
        <authorList>
            <consortium name="The Broad Institute Genomics Platform"/>
            <person name="Cuomo C."/>
            <person name="de Hoog S."/>
            <person name="Gorbushina A."/>
            <person name="Stielow B."/>
            <person name="Teixiera M."/>
            <person name="Abouelleil A."/>
            <person name="Chapman S.B."/>
            <person name="Priest M."/>
            <person name="Young S.K."/>
            <person name="Wortman J."/>
            <person name="Nusbaum C."/>
            <person name="Birren B."/>
        </authorList>
    </citation>
    <scope>NUCLEOTIDE SEQUENCE [LARGE SCALE GENOMIC DNA]</scope>
    <source>
        <strain evidence="12 13">CBS 102226</strain>
    </source>
</reference>
<evidence type="ECO:0000313" key="12">
    <source>
        <dbReference type="EMBL" id="KIX95626.1"/>
    </source>
</evidence>
<dbReference type="PIRSF" id="PIRSF027109">
    <property type="entry name" value="Golgi_SNARE"/>
    <property type="match status" value="1"/>
</dbReference>
<dbReference type="InterPro" id="IPR023601">
    <property type="entry name" value="Golgi_SNAP_su1"/>
</dbReference>
<evidence type="ECO:0000313" key="13">
    <source>
        <dbReference type="Proteomes" id="UP000053411"/>
    </source>
</evidence>
<sequence>MATTTGWAQLRQQIRTLESQTEALFHTYSQYASTSNLPPKPSDDEQRNEAEIQELLEKREGLVSQLARLLDSESALSTSSLKQNNLSRHREVLSEHRQELRRLKSSISEARDRQHLLANVRSDIDAFRSSNPAEAEAEYMLQERTRLDQSHNVIDGVLSQAYAINENFGIQRETLASINRRITSAAAQIPGVNGLIQRIGSKRRRDGIILGSFIAFCVLMLLYFS</sequence>
<keyword evidence="3 9" id="KW-0813">Transport</keyword>
<keyword evidence="7 9" id="KW-0333">Golgi apparatus</keyword>
<dbReference type="GO" id="GO:0005484">
    <property type="term" value="F:SNAP receptor activity"/>
    <property type="evidence" value="ECO:0007669"/>
    <property type="project" value="TreeGrafter"/>
</dbReference>
<comment type="function">
    <text evidence="9">Involved in transport from the ER to the Golgi apparatus as well as in intra-Golgi transport. It belongs to a super-family of proteins called t-SNAREs or soluble NSF (N-ethylmaleimide-sensitive factor) attachment protein receptor.</text>
</comment>
<gene>
    <name evidence="12" type="ORF">Z520_08746</name>
</gene>
<keyword evidence="5 9" id="KW-0653">Protein transport</keyword>